<dbReference type="InterPro" id="IPR018392">
    <property type="entry name" value="LysM"/>
</dbReference>
<comment type="caution">
    <text evidence="6">The sequence shown here is derived from an EMBL/GenBank/DDBJ whole genome shotgun (WGS) entry which is preliminary data.</text>
</comment>
<dbReference type="Pfam" id="PF01476">
    <property type="entry name" value="LysM"/>
    <property type="match status" value="1"/>
</dbReference>
<dbReference type="CDD" id="cd00118">
    <property type="entry name" value="LysM"/>
    <property type="match status" value="1"/>
</dbReference>
<protein>
    <recommendedName>
        <fullName evidence="4">Peptidoglycan hydrolase</fullName>
    </recommendedName>
</protein>
<dbReference type="AlphaFoldDB" id="A0AAE3EU42"/>
<accession>A0AAE3EU42</accession>
<dbReference type="SUPFAM" id="SSF54106">
    <property type="entry name" value="LysM domain"/>
    <property type="match status" value="1"/>
</dbReference>
<dbReference type="PANTHER" id="PTHR33308:SF9">
    <property type="entry name" value="PEPTIDOGLYCAN HYDROLASE FLGJ"/>
    <property type="match status" value="1"/>
</dbReference>
<evidence type="ECO:0000256" key="1">
    <source>
        <dbReference type="ARBA" id="ARBA00022529"/>
    </source>
</evidence>
<dbReference type="EMBL" id="JAIRBC010000004">
    <property type="protein sequence ID" value="MCG2459806.1"/>
    <property type="molecule type" value="Genomic_DNA"/>
</dbReference>
<evidence type="ECO:0000256" key="3">
    <source>
        <dbReference type="ARBA" id="ARBA00022801"/>
    </source>
</evidence>
<dbReference type="PROSITE" id="PS51782">
    <property type="entry name" value="LYSM"/>
    <property type="match status" value="1"/>
</dbReference>
<reference evidence="6" key="1">
    <citation type="submission" date="2023-02" db="EMBL/GenBank/DDBJ databases">
        <title>Genome of Flavobacteriaceae gen. nov. sp. strain F89.</title>
        <authorList>
            <person name="Wang Y."/>
        </authorList>
    </citation>
    <scope>NUCLEOTIDE SEQUENCE</scope>
    <source>
        <strain evidence="6">F89</strain>
    </source>
</reference>
<dbReference type="InterPro" id="IPR036779">
    <property type="entry name" value="LysM_dom_sf"/>
</dbReference>
<name>A0AAE3EU42_9FLAO</name>
<dbReference type="SMART" id="SM00257">
    <property type="entry name" value="LysM"/>
    <property type="match status" value="1"/>
</dbReference>
<keyword evidence="1" id="KW-0929">Antimicrobial</keyword>
<dbReference type="PANTHER" id="PTHR33308">
    <property type="entry name" value="PEPTIDOGLYCAN HYDROLASE FLGJ"/>
    <property type="match status" value="1"/>
</dbReference>
<dbReference type="GO" id="GO:0031640">
    <property type="term" value="P:killing of cells of another organism"/>
    <property type="evidence" value="ECO:0007669"/>
    <property type="project" value="UniProtKB-KW"/>
</dbReference>
<dbReference type="Gene3D" id="3.10.350.10">
    <property type="entry name" value="LysM domain"/>
    <property type="match status" value="1"/>
</dbReference>
<keyword evidence="2" id="KW-0081">Bacteriolytic enzyme</keyword>
<sequence length="299" mass="34743">MIYFLKKTEFSFERGILRVGTLFTLTLFLVGCGAKKRTAYTHNRTKQEAHVPSVSKNVHSETRMGVKEEERYPLPEDTGKFVAFPITSVEDYIETFAGIAQFEMKAYGIPASITLAQGILESGAGRSDLVRRTNNHFGIKCHTDWGGEYDFHDDDEKGECFRKYNHPMYSFRDHSIFLTSRARYAFLFDYKADDYKAWAKGLRTAGYATDRHYPQKLISFIERYKLYRYDEQVLNQGYVVERTPKTYDYKVHIVEKGDTLYSISRKYFVSVPELMKMNRLKGTTLSIGQELMVKSEKIN</sequence>
<dbReference type="InterPro" id="IPR051056">
    <property type="entry name" value="Glycosyl_Hydrolase_73"/>
</dbReference>
<dbReference type="Proteomes" id="UP001200642">
    <property type="component" value="Unassembled WGS sequence"/>
</dbReference>
<dbReference type="SMART" id="SM00047">
    <property type="entry name" value="LYZ2"/>
    <property type="match status" value="1"/>
</dbReference>
<proteinExistence type="predicted"/>
<keyword evidence="3" id="KW-0378">Hydrolase</keyword>
<keyword evidence="7" id="KW-1185">Reference proteome</keyword>
<organism evidence="6 7">
    <name type="scientific">Cerina litoralis</name>
    <dbReference type="NCBI Taxonomy" id="2874477"/>
    <lineage>
        <taxon>Bacteria</taxon>
        <taxon>Pseudomonadati</taxon>
        <taxon>Bacteroidota</taxon>
        <taxon>Flavobacteriia</taxon>
        <taxon>Flavobacteriales</taxon>
        <taxon>Flavobacteriaceae</taxon>
        <taxon>Cerina</taxon>
    </lineage>
</organism>
<feature type="domain" description="LysM" evidence="5">
    <location>
        <begin position="250"/>
        <end position="293"/>
    </location>
</feature>
<evidence type="ECO:0000259" key="5">
    <source>
        <dbReference type="PROSITE" id="PS51782"/>
    </source>
</evidence>
<dbReference type="RefSeq" id="WP_317900952.1">
    <property type="nucleotide sequence ID" value="NZ_JAIRBC010000004.1"/>
</dbReference>
<dbReference type="Pfam" id="PF01832">
    <property type="entry name" value="Glucosaminidase"/>
    <property type="match status" value="1"/>
</dbReference>
<gene>
    <name evidence="6" type="ORF">K8352_03525</name>
</gene>
<dbReference type="InterPro" id="IPR002901">
    <property type="entry name" value="MGlyc_endo_b_GlcNAc-like_dom"/>
</dbReference>
<dbReference type="GO" id="GO:0004040">
    <property type="term" value="F:amidase activity"/>
    <property type="evidence" value="ECO:0007669"/>
    <property type="project" value="InterPro"/>
</dbReference>
<evidence type="ECO:0000313" key="6">
    <source>
        <dbReference type="EMBL" id="MCG2459806.1"/>
    </source>
</evidence>
<dbReference type="Gene3D" id="1.10.530.10">
    <property type="match status" value="1"/>
</dbReference>
<dbReference type="GO" id="GO:0042742">
    <property type="term" value="P:defense response to bacterium"/>
    <property type="evidence" value="ECO:0007669"/>
    <property type="project" value="UniProtKB-KW"/>
</dbReference>
<dbReference type="PROSITE" id="PS51257">
    <property type="entry name" value="PROKAR_LIPOPROTEIN"/>
    <property type="match status" value="1"/>
</dbReference>
<evidence type="ECO:0000256" key="2">
    <source>
        <dbReference type="ARBA" id="ARBA00022638"/>
    </source>
</evidence>
<evidence type="ECO:0000256" key="4">
    <source>
        <dbReference type="ARBA" id="ARBA00032108"/>
    </source>
</evidence>
<evidence type="ECO:0000313" key="7">
    <source>
        <dbReference type="Proteomes" id="UP001200642"/>
    </source>
</evidence>